<evidence type="ECO:0000256" key="1">
    <source>
        <dbReference type="ARBA" id="ARBA00010617"/>
    </source>
</evidence>
<dbReference type="Pfam" id="PF00067">
    <property type="entry name" value="p450"/>
    <property type="match status" value="1"/>
</dbReference>
<comment type="similarity">
    <text evidence="1">Belongs to the cytochrome P450 family.</text>
</comment>
<dbReference type="PANTHER" id="PTHR24302">
    <property type="entry name" value="CYTOCHROME P450 FAMILY 3"/>
    <property type="match status" value="1"/>
</dbReference>
<dbReference type="GO" id="GO:0020037">
    <property type="term" value="F:heme binding"/>
    <property type="evidence" value="ECO:0007669"/>
    <property type="project" value="InterPro"/>
</dbReference>
<evidence type="ECO:0000256" key="5">
    <source>
        <dbReference type="ARBA" id="ARBA00023004"/>
    </source>
</evidence>
<dbReference type="EMBL" id="BLJN01000001">
    <property type="protein sequence ID" value="GFE79336.1"/>
    <property type="molecule type" value="Genomic_DNA"/>
</dbReference>
<keyword evidence="3 6" id="KW-0479">Metal-binding</keyword>
<sequence>MPVSIHHIPRLLGLDHTLALMRDPYEFISRHCRSFGWDVFEMRLLLRRTLCMTGADAAKVFYDPTRFKRAGAAPLRLQESLLGVGGVQSLDGVEHTHRKQMFLSLMSSERLQELASIMTRTLRTGAERWSTLDRIVLYDELHAVLTRSVCEWAGVPLPEEDVTKRAQQLCAMFDRAGAVGPPHWWSRHARNRAERWMAEIIESIRAGRIDSSQHSAAHQIASYRDGQGQPLDAKTAAVELLNVLRPTVALSVYIVFLVHALHMHPEYKRRLETQDGHLAQAFVQEVRRFYPFFPAVPAIVRESFEWKGMPFTEGTRVLLDLHGVNHDPRVWKEPKLFMPDRFLSWQENAYTLVPQGGGDHLRNHRCAGEWLTIALMKAALEFFVTGVSYQLPEQDLGIDRTRLPALPRSRLILSDVRLL</sequence>
<evidence type="ECO:0000313" key="7">
    <source>
        <dbReference type="EMBL" id="GFE79336.1"/>
    </source>
</evidence>
<evidence type="ECO:0000256" key="4">
    <source>
        <dbReference type="ARBA" id="ARBA00023002"/>
    </source>
</evidence>
<comment type="cofactor">
    <cofactor evidence="6">
        <name>heme</name>
        <dbReference type="ChEBI" id="CHEBI:30413"/>
    </cofactor>
</comment>
<organism evidence="7 8">
    <name type="scientific">Steroidobacter agaridevorans</name>
    <dbReference type="NCBI Taxonomy" id="2695856"/>
    <lineage>
        <taxon>Bacteria</taxon>
        <taxon>Pseudomonadati</taxon>
        <taxon>Pseudomonadota</taxon>
        <taxon>Gammaproteobacteria</taxon>
        <taxon>Steroidobacterales</taxon>
        <taxon>Steroidobacteraceae</taxon>
        <taxon>Steroidobacter</taxon>
    </lineage>
</organism>
<evidence type="ECO:0000256" key="6">
    <source>
        <dbReference type="PIRSR" id="PIRSR602401-1"/>
    </source>
</evidence>
<keyword evidence="2 6" id="KW-0349">Heme</keyword>
<dbReference type="Gene3D" id="1.10.630.10">
    <property type="entry name" value="Cytochrome P450"/>
    <property type="match status" value="1"/>
</dbReference>
<dbReference type="InterPro" id="IPR036396">
    <property type="entry name" value="Cyt_P450_sf"/>
</dbReference>
<gene>
    <name evidence="7" type="primary">cypC</name>
    <name evidence="7" type="ORF">GCM10011487_13360</name>
</gene>
<dbReference type="InterPro" id="IPR002401">
    <property type="entry name" value="Cyt_P450_E_grp-I"/>
</dbReference>
<keyword evidence="5 6" id="KW-0408">Iron</keyword>
<dbReference type="PRINTS" id="PR00463">
    <property type="entry name" value="EP450I"/>
</dbReference>
<dbReference type="CDD" id="cd11067">
    <property type="entry name" value="CYP152"/>
    <property type="match status" value="1"/>
</dbReference>
<dbReference type="RefSeq" id="WP_209005398.1">
    <property type="nucleotide sequence ID" value="NZ_BLJN01000001.1"/>
</dbReference>
<protein>
    <submittedName>
        <fullName evidence="7">Fatty-acid peroxygenase</fullName>
    </submittedName>
</protein>
<feature type="binding site" description="axial binding residue" evidence="6">
    <location>
        <position position="366"/>
    </location>
    <ligand>
        <name>heme</name>
        <dbReference type="ChEBI" id="CHEBI:30413"/>
    </ligand>
    <ligandPart>
        <name>Fe</name>
        <dbReference type="ChEBI" id="CHEBI:18248"/>
    </ligandPart>
</feature>
<proteinExistence type="inferred from homology"/>
<dbReference type="PANTHER" id="PTHR24302:SF15">
    <property type="entry name" value="FATTY-ACID PEROXYGENASE"/>
    <property type="match status" value="1"/>
</dbReference>
<keyword evidence="8" id="KW-1185">Reference proteome</keyword>
<dbReference type="Proteomes" id="UP000445000">
    <property type="component" value="Unassembled WGS sequence"/>
</dbReference>
<dbReference type="GO" id="GO:0016705">
    <property type="term" value="F:oxidoreductase activity, acting on paired donors, with incorporation or reduction of molecular oxygen"/>
    <property type="evidence" value="ECO:0007669"/>
    <property type="project" value="InterPro"/>
</dbReference>
<dbReference type="InterPro" id="IPR001128">
    <property type="entry name" value="Cyt_P450"/>
</dbReference>
<evidence type="ECO:0000256" key="2">
    <source>
        <dbReference type="ARBA" id="ARBA00022617"/>
    </source>
</evidence>
<dbReference type="SUPFAM" id="SSF48264">
    <property type="entry name" value="Cytochrome P450"/>
    <property type="match status" value="1"/>
</dbReference>
<accession>A0A829Y9A6</accession>
<keyword evidence="4" id="KW-0560">Oxidoreductase</keyword>
<dbReference type="AlphaFoldDB" id="A0A829Y9A6"/>
<name>A0A829Y9A6_9GAMM</name>
<dbReference type="InterPro" id="IPR050705">
    <property type="entry name" value="Cytochrome_P450_3A"/>
</dbReference>
<dbReference type="GO" id="GO:0005506">
    <property type="term" value="F:iron ion binding"/>
    <property type="evidence" value="ECO:0007669"/>
    <property type="project" value="InterPro"/>
</dbReference>
<evidence type="ECO:0000256" key="3">
    <source>
        <dbReference type="ARBA" id="ARBA00022723"/>
    </source>
</evidence>
<evidence type="ECO:0000313" key="8">
    <source>
        <dbReference type="Proteomes" id="UP000445000"/>
    </source>
</evidence>
<reference evidence="8" key="1">
    <citation type="submission" date="2020-01" db="EMBL/GenBank/DDBJ databases">
        <title>'Steroidobacter agaridevorans' sp. nov., agar-degrading bacteria isolated from rhizosphere soils.</title>
        <authorList>
            <person name="Ikenaga M."/>
            <person name="Kataoka M."/>
            <person name="Murouchi A."/>
            <person name="Katsuragi S."/>
            <person name="Sakai M."/>
        </authorList>
    </citation>
    <scope>NUCLEOTIDE SEQUENCE [LARGE SCALE GENOMIC DNA]</scope>
    <source>
        <strain evidence="8">YU21-B</strain>
    </source>
</reference>
<comment type="caution">
    <text evidence="7">The sequence shown here is derived from an EMBL/GenBank/DDBJ whole genome shotgun (WGS) entry which is preliminary data.</text>
</comment>
<dbReference type="GO" id="GO:0004497">
    <property type="term" value="F:monooxygenase activity"/>
    <property type="evidence" value="ECO:0007669"/>
    <property type="project" value="InterPro"/>
</dbReference>